<keyword evidence="3" id="KW-1185">Reference proteome</keyword>
<feature type="transmembrane region" description="Helical" evidence="1">
    <location>
        <begin position="15"/>
        <end position="34"/>
    </location>
</feature>
<dbReference type="Pfam" id="PF13630">
    <property type="entry name" value="SdpI"/>
    <property type="match status" value="1"/>
</dbReference>
<name>A0A1I3JI81_9FLAO</name>
<evidence type="ECO:0000313" key="3">
    <source>
        <dbReference type="Proteomes" id="UP000198931"/>
    </source>
</evidence>
<sequence length="124" mass="14345">MKINESLNIMFENPLINITFFGGLIFIVAGFIMYKFPPKNINSLYGYRTSSSMENQEKWDFAQNYSSKEMMKLGFLLSISCLFSLITNFDNLTNMFIGLGLMILMLIILLLRVEKAIKIKFSEK</sequence>
<evidence type="ECO:0000313" key="2">
    <source>
        <dbReference type="EMBL" id="SFI59830.1"/>
    </source>
</evidence>
<proteinExistence type="predicted"/>
<evidence type="ECO:0000256" key="1">
    <source>
        <dbReference type="SAM" id="Phobius"/>
    </source>
</evidence>
<feature type="transmembrane region" description="Helical" evidence="1">
    <location>
        <begin position="95"/>
        <end position="113"/>
    </location>
</feature>
<organism evidence="2 3">
    <name type="scientific">Halpernia frigidisoli</name>
    <dbReference type="NCBI Taxonomy" id="1125876"/>
    <lineage>
        <taxon>Bacteria</taxon>
        <taxon>Pseudomonadati</taxon>
        <taxon>Bacteroidota</taxon>
        <taxon>Flavobacteriia</taxon>
        <taxon>Flavobacteriales</taxon>
        <taxon>Weeksellaceae</taxon>
        <taxon>Chryseobacterium group</taxon>
        <taxon>Halpernia</taxon>
    </lineage>
</organism>
<keyword evidence="1" id="KW-0812">Transmembrane</keyword>
<dbReference type="RefSeq" id="WP_233742013.1">
    <property type="nucleotide sequence ID" value="NZ_FOQT01000010.1"/>
</dbReference>
<keyword evidence="1" id="KW-1133">Transmembrane helix</keyword>
<reference evidence="2 3" key="1">
    <citation type="submission" date="2016-10" db="EMBL/GenBank/DDBJ databases">
        <authorList>
            <person name="de Groot N.N."/>
        </authorList>
    </citation>
    <scope>NUCLEOTIDE SEQUENCE [LARGE SCALE GENOMIC DNA]</scope>
    <source>
        <strain evidence="2 3">DSM 26000</strain>
    </source>
</reference>
<keyword evidence="1" id="KW-0472">Membrane</keyword>
<protein>
    <submittedName>
        <fullName evidence="2">SdpI/YhfL protein family protein</fullName>
    </submittedName>
</protein>
<gene>
    <name evidence="2" type="ORF">SAMN05443292_3028</name>
</gene>
<dbReference type="STRING" id="1125876.SAMN05443292_3028"/>
<dbReference type="Proteomes" id="UP000198931">
    <property type="component" value="Unassembled WGS sequence"/>
</dbReference>
<dbReference type="InterPro" id="IPR025962">
    <property type="entry name" value="SdpI/YhfL"/>
</dbReference>
<dbReference type="EMBL" id="FOQT01000010">
    <property type="protein sequence ID" value="SFI59830.1"/>
    <property type="molecule type" value="Genomic_DNA"/>
</dbReference>
<dbReference type="AlphaFoldDB" id="A0A1I3JI81"/>
<accession>A0A1I3JI81</accession>